<accession>A0A0C2K8U5</accession>
<reference evidence="1 2" key="1">
    <citation type="submission" date="2014-11" db="EMBL/GenBank/DDBJ databases">
        <title>Draft Genome Sequence of Vibrio piscirenalis strains CECT 8603T and CECT 8604, two marine Gammaproteobacterium isolated from cultured gilthead sea bream (Sparus aurata).</title>
        <authorList>
            <person name="Arahal D.R."/>
            <person name="Rodrigo-Torres L."/>
            <person name="Lucena T."/>
            <person name="Pujalte M.J."/>
        </authorList>
    </citation>
    <scope>NUCLEOTIDE SEQUENCE [LARGE SCALE GENOMIC DNA]</scope>
    <source>
        <strain evidence="1 2">DCR 1-4-2</strain>
    </source>
</reference>
<dbReference type="GO" id="GO:0045892">
    <property type="term" value="P:negative regulation of DNA-templated transcription"/>
    <property type="evidence" value="ECO:0007669"/>
    <property type="project" value="TreeGrafter"/>
</dbReference>
<keyword evidence="2" id="KW-1185">Reference proteome</keyword>
<gene>
    <name evidence="1" type="ORF">OJ16_10260</name>
</gene>
<evidence type="ECO:0000313" key="1">
    <source>
        <dbReference type="EMBL" id="KII78453.1"/>
    </source>
</evidence>
<dbReference type="EMBL" id="JTKH01000019">
    <property type="protein sequence ID" value="KII78453.1"/>
    <property type="molecule type" value="Genomic_DNA"/>
</dbReference>
<dbReference type="SUPFAM" id="SSF158668">
    <property type="entry name" value="MtlR-like"/>
    <property type="match status" value="1"/>
</dbReference>
<evidence type="ECO:0000313" key="2">
    <source>
        <dbReference type="Proteomes" id="UP000031672"/>
    </source>
</evidence>
<dbReference type="InterPro" id="IPR007761">
    <property type="entry name" value="MtlR-like"/>
</dbReference>
<sequence length="173" mass="19288">MHLPNEAELLEVITQADDPNAVIMAAYHALDDAVGAVLQSMLSRNEQAVQYIVSPLMRAQGPLADIKVRAGLLLGLGVISREVYCDLEVFVRLREFCNDFNSSLSFSDPYILSELRSVETIKRTMPIDFDPSMMSGLSESMMNMFILRHHQKVCSTILLAITELVGQLRSART</sequence>
<dbReference type="PANTHER" id="PTHR37941">
    <property type="entry name" value="FUMARASE E-RELATED"/>
    <property type="match status" value="1"/>
</dbReference>
<dbReference type="STRING" id="1461322.OJ16_10260"/>
<dbReference type="PANTHER" id="PTHR37941:SF1">
    <property type="entry name" value="FUMARASE E-RELATED"/>
    <property type="match status" value="1"/>
</dbReference>
<dbReference type="Gene3D" id="1.20.120.330">
    <property type="entry name" value="Nucleotidyltransferases domain 2"/>
    <property type="match status" value="1"/>
</dbReference>
<name>A0A0C2NCQ3_9VIBR</name>
<organism evidence="1 2">
    <name type="scientific">Vibrio renipiscarius</name>
    <dbReference type="NCBI Taxonomy" id="1461322"/>
    <lineage>
        <taxon>Bacteria</taxon>
        <taxon>Pseudomonadati</taxon>
        <taxon>Pseudomonadota</taxon>
        <taxon>Gammaproteobacteria</taxon>
        <taxon>Vibrionales</taxon>
        <taxon>Vibrionaceae</taxon>
        <taxon>Vibrio</taxon>
    </lineage>
</organism>
<proteinExistence type="predicted"/>
<protein>
    <submittedName>
        <fullName evidence="1">Mannitol operon repressor</fullName>
    </submittedName>
</protein>
<dbReference type="InterPro" id="IPR038026">
    <property type="entry name" value="MtlR-like_sf"/>
</dbReference>
<dbReference type="Proteomes" id="UP000031672">
    <property type="component" value="Unassembled WGS sequence"/>
</dbReference>
<dbReference type="AlphaFoldDB" id="A0A0C2NCQ3"/>
<dbReference type="Pfam" id="PF05068">
    <property type="entry name" value="MtlR"/>
    <property type="match status" value="1"/>
</dbReference>
<accession>A0A0C2NCQ3</accession>
<comment type="caution">
    <text evidence="1">The sequence shown here is derived from an EMBL/GenBank/DDBJ whole genome shotgun (WGS) entry which is preliminary data.</text>
</comment>